<dbReference type="EMBL" id="WLZY01000001">
    <property type="protein sequence ID" value="NDL55645.1"/>
    <property type="molecule type" value="Genomic_DNA"/>
</dbReference>
<dbReference type="InterPro" id="IPR011013">
    <property type="entry name" value="Gal_mutarotase_sf_dom"/>
</dbReference>
<name>A0A7K3LXD5_9ACTN</name>
<gene>
    <name evidence="1" type="ORF">F7O44_01005</name>
</gene>
<sequence length="316" mass="34240">MWFITYQRKVSGVAELVEVGGASEHTLRLGRQEAVVVEAGGGLRAYSVDGTEMVAGYAAGTMCPSARGQWLVPWPNRIREGRYVFDGEELSTPLDPGTSTAIHGLVRWLPFQVLQRDESSIRLATVLPARPGYPWTLRVQASWSLDDSGLSSALWVENLSDTAAPFAAGAHPYLSVGDGFVDDATVTVPGSTILLGENGMMTQRTAVDVETDFRAPRQVGDSQLGLYTELTRDSSGHAQTVVQRPDGWRISLWQDESWPFVLLYTADVVSIAEGRRRSLAVEPMTAAVDAFNSGDGLVVLKPGETFHGSWGISATR</sequence>
<comment type="caution">
    <text evidence="1">The sequence shown here is derived from an EMBL/GenBank/DDBJ whole genome shotgun (WGS) entry which is preliminary data.</text>
</comment>
<dbReference type="InterPro" id="IPR014718">
    <property type="entry name" value="GH-type_carb-bd"/>
</dbReference>
<organism evidence="1 2">
    <name type="scientific">Phytoactinopolyspora mesophila</name>
    <dbReference type="NCBI Taxonomy" id="2650750"/>
    <lineage>
        <taxon>Bacteria</taxon>
        <taxon>Bacillati</taxon>
        <taxon>Actinomycetota</taxon>
        <taxon>Actinomycetes</taxon>
        <taxon>Jiangellales</taxon>
        <taxon>Jiangellaceae</taxon>
        <taxon>Phytoactinopolyspora</taxon>
    </lineage>
</organism>
<dbReference type="AlphaFoldDB" id="A0A7K3LXD5"/>
<dbReference type="GO" id="GO:0016853">
    <property type="term" value="F:isomerase activity"/>
    <property type="evidence" value="ECO:0007669"/>
    <property type="project" value="InterPro"/>
</dbReference>
<reference evidence="1 2" key="1">
    <citation type="submission" date="2019-11" db="EMBL/GenBank/DDBJ databases">
        <authorList>
            <person name="Li X.-J."/>
            <person name="Feng X.-M."/>
        </authorList>
    </citation>
    <scope>NUCLEOTIDE SEQUENCE [LARGE SCALE GENOMIC DNA]</scope>
    <source>
        <strain evidence="1 2">XMNu-373</strain>
    </source>
</reference>
<dbReference type="Pfam" id="PF01263">
    <property type="entry name" value="Aldose_epim"/>
    <property type="match status" value="1"/>
</dbReference>
<evidence type="ECO:0000313" key="2">
    <source>
        <dbReference type="Proteomes" id="UP000460435"/>
    </source>
</evidence>
<proteinExistence type="predicted"/>
<evidence type="ECO:0000313" key="1">
    <source>
        <dbReference type="EMBL" id="NDL55645.1"/>
    </source>
</evidence>
<dbReference type="GO" id="GO:0005975">
    <property type="term" value="P:carbohydrate metabolic process"/>
    <property type="evidence" value="ECO:0007669"/>
    <property type="project" value="InterPro"/>
</dbReference>
<dbReference type="Gene3D" id="2.70.98.10">
    <property type="match status" value="1"/>
</dbReference>
<dbReference type="InterPro" id="IPR037480">
    <property type="entry name" value="YihR-like"/>
</dbReference>
<keyword evidence="2" id="KW-1185">Reference proteome</keyword>
<dbReference type="GO" id="GO:0030246">
    <property type="term" value="F:carbohydrate binding"/>
    <property type="evidence" value="ECO:0007669"/>
    <property type="project" value="InterPro"/>
</dbReference>
<accession>A0A7K3LXD5</accession>
<dbReference type="Proteomes" id="UP000460435">
    <property type="component" value="Unassembled WGS sequence"/>
</dbReference>
<dbReference type="CDD" id="cd09022">
    <property type="entry name" value="Aldose_epim_Ec_YihR"/>
    <property type="match status" value="1"/>
</dbReference>
<dbReference type="SUPFAM" id="SSF74650">
    <property type="entry name" value="Galactose mutarotase-like"/>
    <property type="match status" value="1"/>
</dbReference>
<protein>
    <submittedName>
        <fullName evidence="1">Aldose epimerase</fullName>
    </submittedName>
</protein>
<dbReference type="InterPro" id="IPR008183">
    <property type="entry name" value="Aldose_1/G6P_1-epimerase"/>
</dbReference>